<protein>
    <recommendedName>
        <fullName evidence="6">Myosin motor domain-containing protein</fullName>
    </recommendedName>
</protein>
<evidence type="ECO:0000256" key="1">
    <source>
        <dbReference type="ARBA" id="ARBA00022741"/>
    </source>
</evidence>
<dbReference type="Gene3D" id="1.20.58.110">
    <property type="entry name" value="Ribosomal protein S20"/>
    <property type="match status" value="1"/>
</dbReference>
<dbReference type="PANTHER" id="PTHR13140:SF706">
    <property type="entry name" value="DILUTE CLASS UNCONVENTIONAL MYOSIN, ISOFORM C"/>
    <property type="match status" value="1"/>
</dbReference>
<comment type="caution">
    <text evidence="4">Lacks conserved residue(s) required for the propagation of feature annotation.</text>
</comment>
<dbReference type="InterPro" id="IPR027417">
    <property type="entry name" value="P-loop_NTPase"/>
</dbReference>
<keyword evidence="3 4" id="KW-0009">Actin-binding</keyword>
<keyword evidence="8" id="KW-1185">Reference proteome</keyword>
<dbReference type="SUPFAM" id="SSF46992">
    <property type="entry name" value="Ribosomal protein S20"/>
    <property type="match status" value="1"/>
</dbReference>
<evidence type="ECO:0000256" key="4">
    <source>
        <dbReference type="PROSITE-ProRule" id="PRU00782"/>
    </source>
</evidence>
<dbReference type="Proteomes" id="UP000593564">
    <property type="component" value="Unassembled WGS sequence"/>
</dbReference>
<dbReference type="GO" id="GO:0007015">
    <property type="term" value="P:actin filament organization"/>
    <property type="evidence" value="ECO:0007669"/>
    <property type="project" value="TreeGrafter"/>
</dbReference>
<name>A0A7J7HPF9_CAMSI</name>
<dbReference type="Pfam" id="PF00063">
    <property type="entry name" value="Myosin_head"/>
    <property type="match status" value="1"/>
</dbReference>
<dbReference type="GO" id="GO:0006412">
    <property type="term" value="P:translation"/>
    <property type="evidence" value="ECO:0007669"/>
    <property type="project" value="InterPro"/>
</dbReference>
<evidence type="ECO:0000313" key="7">
    <source>
        <dbReference type="EMBL" id="KAF5954445.1"/>
    </source>
</evidence>
<accession>A0A7J7HPF9</accession>
<evidence type="ECO:0000256" key="5">
    <source>
        <dbReference type="SAM" id="MobiDB-lite"/>
    </source>
</evidence>
<evidence type="ECO:0000259" key="6">
    <source>
        <dbReference type="PROSITE" id="PS51456"/>
    </source>
</evidence>
<dbReference type="PANTHER" id="PTHR13140">
    <property type="entry name" value="MYOSIN"/>
    <property type="match status" value="1"/>
</dbReference>
<proteinExistence type="inferred from homology"/>
<keyword evidence="4" id="KW-0505">Motor protein</keyword>
<dbReference type="PROSITE" id="PS51456">
    <property type="entry name" value="MYOSIN_MOTOR"/>
    <property type="match status" value="1"/>
</dbReference>
<dbReference type="GO" id="GO:0016020">
    <property type="term" value="C:membrane"/>
    <property type="evidence" value="ECO:0007669"/>
    <property type="project" value="TreeGrafter"/>
</dbReference>
<dbReference type="SUPFAM" id="SSF52540">
    <property type="entry name" value="P-loop containing nucleoside triphosphate hydrolases"/>
    <property type="match status" value="1"/>
</dbReference>
<comment type="similarity">
    <text evidence="4">Belongs to the TRAFAC class myosin-kinesin ATPase superfamily. Myosin family.</text>
</comment>
<dbReference type="GO" id="GO:0003735">
    <property type="term" value="F:structural constituent of ribosome"/>
    <property type="evidence" value="ECO:0007669"/>
    <property type="project" value="InterPro"/>
</dbReference>
<keyword evidence="1" id="KW-0547">Nucleotide-binding</keyword>
<feature type="domain" description="Myosin motor" evidence="6">
    <location>
        <begin position="113"/>
        <end position="178"/>
    </location>
</feature>
<keyword evidence="2" id="KW-0067">ATP-binding</keyword>
<keyword evidence="4" id="KW-0518">Myosin</keyword>
<dbReference type="GO" id="GO:0000146">
    <property type="term" value="F:microfilament motor activity"/>
    <property type="evidence" value="ECO:0007669"/>
    <property type="project" value="TreeGrafter"/>
</dbReference>
<dbReference type="InterPro" id="IPR001609">
    <property type="entry name" value="Myosin_head_motor_dom-like"/>
</dbReference>
<dbReference type="GO" id="GO:0051015">
    <property type="term" value="F:actin filament binding"/>
    <property type="evidence" value="ECO:0007669"/>
    <property type="project" value="TreeGrafter"/>
</dbReference>
<dbReference type="EMBL" id="JACBKZ010000003">
    <property type="protein sequence ID" value="KAF5954445.1"/>
    <property type="molecule type" value="Genomic_DNA"/>
</dbReference>
<dbReference type="InterPro" id="IPR036510">
    <property type="entry name" value="Ribosomal_bS20_sf"/>
</dbReference>
<dbReference type="GO" id="GO:0005737">
    <property type="term" value="C:cytoplasm"/>
    <property type="evidence" value="ECO:0007669"/>
    <property type="project" value="TreeGrafter"/>
</dbReference>
<evidence type="ECO:0000313" key="8">
    <source>
        <dbReference type="Proteomes" id="UP000593564"/>
    </source>
</evidence>
<feature type="region of interest" description="Disordered" evidence="5">
    <location>
        <begin position="256"/>
        <end position="283"/>
    </location>
</feature>
<reference evidence="8" key="1">
    <citation type="journal article" date="2020" name="Nat. Commun.">
        <title>Genome assembly of wild tea tree DASZ reveals pedigree and selection history of tea varieties.</title>
        <authorList>
            <person name="Zhang W."/>
            <person name="Zhang Y."/>
            <person name="Qiu H."/>
            <person name="Guo Y."/>
            <person name="Wan H."/>
            <person name="Zhang X."/>
            <person name="Scossa F."/>
            <person name="Alseekh S."/>
            <person name="Zhang Q."/>
            <person name="Wang P."/>
            <person name="Xu L."/>
            <person name="Schmidt M.H."/>
            <person name="Jia X."/>
            <person name="Li D."/>
            <person name="Zhu A."/>
            <person name="Guo F."/>
            <person name="Chen W."/>
            <person name="Ni D."/>
            <person name="Usadel B."/>
            <person name="Fernie A.R."/>
            <person name="Wen W."/>
        </authorList>
    </citation>
    <scope>NUCLEOTIDE SEQUENCE [LARGE SCALE GENOMIC DNA]</scope>
    <source>
        <strain evidence="8">cv. G240</strain>
    </source>
</reference>
<dbReference type="Gene3D" id="1.20.58.530">
    <property type="match status" value="1"/>
</dbReference>
<dbReference type="GO" id="GO:0005840">
    <property type="term" value="C:ribosome"/>
    <property type="evidence" value="ECO:0007669"/>
    <property type="project" value="InterPro"/>
</dbReference>
<organism evidence="7 8">
    <name type="scientific">Camellia sinensis</name>
    <name type="common">Tea plant</name>
    <name type="synonym">Thea sinensis</name>
    <dbReference type="NCBI Taxonomy" id="4442"/>
    <lineage>
        <taxon>Eukaryota</taxon>
        <taxon>Viridiplantae</taxon>
        <taxon>Streptophyta</taxon>
        <taxon>Embryophyta</taxon>
        <taxon>Tracheophyta</taxon>
        <taxon>Spermatophyta</taxon>
        <taxon>Magnoliopsida</taxon>
        <taxon>eudicotyledons</taxon>
        <taxon>Gunneridae</taxon>
        <taxon>Pentapetalae</taxon>
        <taxon>asterids</taxon>
        <taxon>Ericales</taxon>
        <taxon>Theaceae</taxon>
        <taxon>Camellia</taxon>
    </lineage>
</organism>
<sequence>MSSSQVLLKNPFLCICLFSAQITKPLFLNSLISMSPVVRPTRHSIICEAAPNKKADSAAKRARQAEKRRVYNKAQKSEVKTRMKKRWCDRGAKICQAEKFRKGACENSLASVQEYELDGIDWTKVDFEDNQECLDLFEKKPIGLISLLDEDSNFPKATDLTFANKLKQHLSGNPCFKGERGGAFGNLGLVEITSAPRPGHVAPRLALRCHFGHPPKDFCKTFFPNKGFKRVLDLPVNHCKAPLLLNYIPTYKSTLPDVPKKSKSPPLATTPPTTSSPRLDQALTSDLAEQPSTFCFTTDSTFSASTPTSSSIACPSRQNS</sequence>
<reference evidence="7 8" key="2">
    <citation type="submission" date="2020-07" db="EMBL/GenBank/DDBJ databases">
        <title>Genome assembly of wild tea tree DASZ reveals pedigree and selection history of tea varieties.</title>
        <authorList>
            <person name="Zhang W."/>
        </authorList>
    </citation>
    <scope>NUCLEOTIDE SEQUENCE [LARGE SCALE GENOMIC DNA]</scope>
    <source>
        <strain evidence="8">cv. G240</strain>
        <tissue evidence="7">Leaf</tissue>
    </source>
</reference>
<dbReference type="AlphaFoldDB" id="A0A7J7HPF9"/>
<evidence type="ECO:0000256" key="3">
    <source>
        <dbReference type="ARBA" id="ARBA00023203"/>
    </source>
</evidence>
<feature type="compositionally biased region" description="Low complexity" evidence="5">
    <location>
        <begin position="264"/>
        <end position="277"/>
    </location>
</feature>
<comment type="caution">
    <text evidence="7">The sequence shown here is derived from an EMBL/GenBank/DDBJ whole genome shotgun (WGS) entry which is preliminary data.</text>
</comment>
<dbReference type="GO" id="GO:0016459">
    <property type="term" value="C:myosin complex"/>
    <property type="evidence" value="ECO:0007669"/>
    <property type="project" value="UniProtKB-KW"/>
</dbReference>
<gene>
    <name evidence="7" type="ORF">HYC85_007301</name>
</gene>
<feature type="region of interest" description="Disordered" evidence="5">
    <location>
        <begin position="301"/>
        <end position="320"/>
    </location>
</feature>
<dbReference type="GO" id="GO:0003723">
    <property type="term" value="F:RNA binding"/>
    <property type="evidence" value="ECO:0007669"/>
    <property type="project" value="InterPro"/>
</dbReference>
<evidence type="ECO:0000256" key="2">
    <source>
        <dbReference type="ARBA" id="ARBA00022840"/>
    </source>
</evidence>
<dbReference type="GO" id="GO:0005524">
    <property type="term" value="F:ATP binding"/>
    <property type="evidence" value="ECO:0007669"/>
    <property type="project" value="UniProtKB-KW"/>
</dbReference>